<dbReference type="SMART" id="SM00822">
    <property type="entry name" value="PKS_KR"/>
    <property type="match status" value="1"/>
</dbReference>
<reference evidence="5" key="1">
    <citation type="submission" date="2011-11" db="EMBL/GenBank/DDBJ databases">
        <title>The Genome Sequence of Fusarium oxysporum II5.</title>
        <authorList>
            <consortium name="The Broad Institute Genome Sequencing Platform"/>
            <person name="Ma L.-J."/>
            <person name="Gale L.R."/>
            <person name="Schwartz D.C."/>
            <person name="Zhou S."/>
            <person name="Corby-Kistler H."/>
            <person name="Young S.K."/>
            <person name="Zeng Q."/>
            <person name="Gargeya S."/>
            <person name="Fitzgerald M."/>
            <person name="Haas B."/>
            <person name="Abouelleil A."/>
            <person name="Alvarado L."/>
            <person name="Arachchi H.M."/>
            <person name="Berlin A."/>
            <person name="Brown A."/>
            <person name="Chapman S.B."/>
            <person name="Chen Z."/>
            <person name="Dunbar C."/>
            <person name="Freedman E."/>
            <person name="Gearin G."/>
            <person name="Goldberg J."/>
            <person name="Griggs A."/>
            <person name="Gujja S."/>
            <person name="Heiman D."/>
            <person name="Howarth C."/>
            <person name="Larson L."/>
            <person name="Lui A."/>
            <person name="MacDonald P.J.P."/>
            <person name="Montmayeur A."/>
            <person name="Murphy C."/>
            <person name="Neiman D."/>
            <person name="Pearson M."/>
            <person name="Priest M."/>
            <person name="Roberts A."/>
            <person name="Saif S."/>
            <person name="Shea T."/>
            <person name="Shenoy N."/>
            <person name="Sisk P."/>
            <person name="Stolte C."/>
            <person name="Sykes S."/>
            <person name="Wortman J."/>
            <person name="Nusbaum C."/>
            <person name="Birren B."/>
        </authorList>
    </citation>
    <scope>NUCLEOTIDE SEQUENCE [LARGE SCALE GENOMIC DNA]</scope>
    <source>
        <strain evidence="5">54006</strain>
    </source>
</reference>
<organism evidence="5">
    <name type="scientific">Fusarium odoratissimum (strain NRRL 54006)</name>
    <dbReference type="NCBI Taxonomy" id="1089451"/>
    <lineage>
        <taxon>Eukaryota</taxon>
        <taxon>Fungi</taxon>
        <taxon>Dikarya</taxon>
        <taxon>Ascomycota</taxon>
        <taxon>Pezizomycotina</taxon>
        <taxon>Sordariomycetes</taxon>
        <taxon>Hypocreomycetidae</taxon>
        <taxon>Hypocreales</taxon>
        <taxon>Nectriaceae</taxon>
        <taxon>Fusarium</taxon>
        <taxon>Fusarium oxysporum species complex</taxon>
        <taxon>Fusarium oxysporum f. sp. cubense (strain race 4)</taxon>
    </lineage>
</organism>
<dbReference type="PRINTS" id="PR00081">
    <property type="entry name" value="GDHRDH"/>
</dbReference>
<dbReference type="VEuPathDB" id="FungiDB:FOIG_06096"/>
<evidence type="ECO:0000313" key="5">
    <source>
        <dbReference type="EMBL" id="EXM03230.1"/>
    </source>
</evidence>
<protein>
    <recommendedName>
        <fullName evidence="4">Ketoreductase domain-containing protein</fullName>
    </recommendedName>
</protein>
<dbReference type="InterPro" id="IPR002347">
    <property type="entry name" value="SDR_fam"/>
</dbReference>
<dbReference type="SUPFAM" id="SSF51735">
    <property type="entry name" value="NAD(P)-binding Rossmann-fold domains"/>
    <property type="match status" value="1"/>
</dbReference>
<gene>
    <name evidence="5" type="ORF">FOIG_06096</name>
</gene>
<evidence type="ECO:0000256" key="1">
    <source>
        <dbReference type="ARBA" id="ARBA00006484"/>
    </source>
</evidence>
<dbReference type="InterPro" id="IPR057326">
    <property type="entry name" value="KR_dom"/>
</dbReference>
<dbReference type="PANTHER" id="PTHR43008:SF8">
    <property type="entry name" value="BENZIL REDUCTASE ((S)-BENZOIN FORMING) IRC24"/>
    <property type="match status" value="1"/>
</dbReference>
<dbReference type="FunFam" id="3.40.50.720:FF:000281">
    <property type="entry name" value="Uncharacterized oxidoreductase YIR035C"/>
    <property type="match status" value="1"/>
</dbReference>
<keyword evidence="2" id="KW-0521">NADP</keyword>
<dbReference type="InterPro" id="IPR036291">
    <property type="entry name" value="NAD(P)-bd_dom_sf"/>
</dbReference>
<dbReference type="Proteomes" id="UP000030685">
    <property type="component" value="Unassembled WGS sequence"/>
</dbReference>
<dbReference type="Pfam" id="PF00106">
    <property type="entry name" value="adh_short"/>
    <property type="match status" value="1"/>
</dbReference>
<dbReference type="AlphaFoldDB" id="X0L2U4"/>
<evidence type="ECO:0000259" key="4">
    <source>
        <dbReference type="SMART" id="SM00822"/>
    </source>
</evidence>
<accession>X0L2U4</accession>
<sequence length="294" mass="32069">MSSKVFIITGASKGIGAAITRYLLNQSHKVVITARSSEPLEGLKKSHPEQVQFIAGDIVEPQLPSKLVDLAVSSFGKVDGLVINHGMLAPKKFADTTLEEWRKIYDINVFSGIALAQAAIAELRKSKGCIVWVSSGAAAKQYAAWSSYGSSKAVYNSVSAHIALEEPDITSVAIAPGRVDTEMQGVLRSEGQSSMNKAQYDSFVEAKEKGILLKPEQPGNVMAKFVADPLKELSGKFFSYVLHNILRHKRLTTVQMELTRGRGIPRIGSSLGMLETRTWISQAMLALCLCRWCK</sequence>
<dbReference type="PANTHER" id="PTHR43008">
    <property type="entry name" value="BENZIL REDUCTASE"/>
    <property type="match status" value="1"/>
</dbReference>
<dbReference type="GO" id="GO:0050664">
    <property type="term" value="F:oxidoreductase activity, acting on NAD(P)H, oxygen as acceptor"/>
    <property type="evidence" value="ECO:0007669"/>
    <property type="project" value="TreeGrafter"/>
</dbReference>
<dbReference type="GeneID" id="42031271"/>
<dbReference type="RefSeq" id="XP_031065319.1">
    <property type="nucleotide sequence ID" value="XM_031205070.1"/>
</dbReference>
<keyword evidence="3" id="KW-0560">Oxidoreductase</keyword>
<dbReference type="Gene3D" id="3.40.50.720">
    <property type="entry name" value="NAD(P)-binding Rossmann-like Domain"/>
    <property type="match status" value="1"/>
</dbReference>
<name>X0L2U4_FUSO5</name>
<dbReference type="EMBL" id="JH658279">
    <property type="protein sequence ID" value="EXM03230.1"/>
    <property type="molecule type" value="Genomic_DNA"/>
</dbReference>
<reference evidence="5" key="2">
    <citation type="submission" date="2012-05" db="EMBL/GenBank/DDBJ databases">
        <title>The Genome Annotation of Fusarium oxysporum II5.</title>
        <authorList>
            <consortium name="The Broad Institute Genomics Platform"/>
            <person name="Ma L.-J."/>
            <person name="Corby-Kistler H."/>
            <person name="Broz K."/>
            <person name="Gale L.R."/>
            <person name="Jonkers W."/>
            <person name="O'Donnell K."/>
            <person name="Ploetz R."/>
            <person name="Steinberg C."/>
            <person name="Schwartz D.C."/>
            <person name="VanEtten H."/>
            <person name="Zhou S."/>
            <person name="Young S.K."/>
            <person name="Zeng Q."/>
            <person name="Gargeya S."/>
            <person name="Fitzgerald M."/>
            <person name="Abouelleil A."/>
            <person name="Alvarado L."/>
            <person name="Chapman S.B."/>
            <person name="Gainer-Dewar J."/>
            <person name="Goldberg J."/>
            <person name="Griggs A."/>
            <person name="Gujja S."/>
            <person name="Hansen M."/>
            <person name="Howarth C."/>
            <person name="Imamovic A."/>
            <person name="Ireland A."/>
            <person name="Larimer J."/>
            <person name="McCowan C."/>
            <person name="Murphy C."/>
            <person name="Pearson M."/>
            <person name="Poon T.W."/>
            <person name="Priest M."/>
            <person name="Roberts A."/>
            <person name="Saif S."/>
            <person name="Shea T."/>
            <person name="Sykes S."/>
            <person name="Wortman J."/>
            <person name="Nusbaum C."/>
            <person name="Birren B."/>
        </authorList>
    </citation>
    <scope>NUCLEOTIDE SEQUENCE</scope>
    <source>
        <strain evidence="5">54006</strain>
    </source>
</reference>
<evidence type="ECO:0000256" key="2">
    <source>
        <dbReference type="ARBA" id="ARBA00022857"/>
    </source>
</evidence>
<proteinExistence type="inferred from homology"/>
<comment type="similarity">
    <text evidence="1">Belongs to the short-chain dehydrogenases/reductases (SDR) family.</text>
</comment>
<feature type="domain" description="Ketoreductase" evidence="4">
    <location>
        <begin position="4"/>
        <end position="182"/>
    </location>
</feature>
<evidence type="ECO:0000256" key="3">
    <source>
        <dbReference type="ARBA" id="ARBA00023002"/>
    </source>
</evidence>